<feature type="transmembrane region" description="Helical" evidence="6">
    <location>
        <begin position="364"/>
        <end position="383"/>
    </location>
</feature>
<evidence type="ECO:0000256" key="1">
    <source>
        <dbReference type="ARBA" id="ARBA00004651"/>
    </source>
</evidence>
<evidence type="ECO:0000256" key="5">
    <source>
        <dbReference type="ARBA" id="ARBA00023136"/>
    </source>
</evidence>
<evidence type="ECO:0000256" key="3">
    <source>
        <dbReference type="ARBA" id="ARBA00022692"/>
    </source>
</evidence>
<feature type="transmembrane region" description="Helical" evidence="6">
    <location>
        <begin position="12"/>
        <end position="30"/>
    </location>
</feature>
<keyword evidence="9" id="KW-1185">Reference proteome</keyword>
<evidence type="ECO:0000256" key="4">
    <source>
        <dbReference type="ARBA" id="ARBA00022989"/>
    </source>
</evidence>
<dbReference type="InterPro" id="IPR053160">
    <property type="entry name" value="MFS_DHA3_Transporter"/>
</dbReference>
<evidence type="ECO:0000259" key="7">
    <source>
        <dbReference type="PROSITE" id="PS50850"/>
    </source>
</evidence>
<keyword evidence="2" id="KW-0813">Transport</keyword>
<feature type="transmembrane region" description="Helical" evidence="6">
    <location>
        <begin position="278"/>
        <end position="298"/>
    </location>
</feature>
<dbReference type="EMBL" id="CP117884">
    <property type="protein sequence ID" value="WDF81907.1"/>
    <property type="molecule type" value="Genomic_DNA"/>
</dbReference>
<keyword evidence="5 6" id="KW-0472">Membrane</keyword>
<dbReference type="Pfam" id="PF07690">
    <property type="entry name" value="MFS_1"/>
    <property type="match status" value="1"/>
</dbReference>
<accession>A0ABY7WSE2</accession>
<organism evidence="8 9">
    <name type="scientific">Lacticaseibacillus pabuli</name>
    <dbReference type="NCBI Taxonomy" id="3025672"/>
    <lineage>
        <taxon>Bacteria</taxon>
        <taxon>Bacillati</taxon>
        <taxon>Bacillota</taxon>
        <taxon>Bacilli</taxon>
        <taxon>Lactobacillales</taxon>
        <taxon>Lactobacillaceae</taxon>
        <taxon>Lacticaseibacillus</taxon>
    </lineage>
</organism>
<proteinExistence type="predicted"/>
<dbReference type="PANTHER" id="PTHR23530:SF1">
    <property type="entry name" value="PERMEASE, MAJOR FACILITATOR SUPERFAMILY-RELATED"/>
    <property type="match status" value="1"/>
</dbReference>
<dbReference type="PANTHER" id="PTHR23530">
    <property type="entry name" value="TRANSPORT PROTEIN-RELATED"/>
    <property type="match status" value="1"/>
</dbReference>
<dbReference type="Gene3D" id="1.20.1250.20">
    <property type="entry name" value="MFS general substrate transporter like domains"/>
    <property type="match status" value="1"/>
</dbReference>
<feature type="transmembrane region" description="Helical" evidence="6">
    <location>
        <begin position="162"/>
        <end position="181"/>
    </location>
</feature>
<feature type="domain" description="Major facilitator superfamily (MFS) profile" evidence="7">
    <location>
        <begin position="1"/>
        <end position="391"/>
    </location>
</feature>
<dbReference type="RefSeq" id="WP_274258995.1">
    <property type="nucleotide sequence ID" value="NZ_CP117884.1"/>
</dbReference>
<dbReference type="InterPro" id="IPR036259">
    <property type="entry name" value="MFS_trans_sf"/>
</dbReference>
<feature type="transmembrane region" description="Helical" evidence="6">
    <location>
        <begin position="246"/>
        <end position="266"/>
    </location>
</feature>
<comment type="subcellular location">
    <subcellularLocation>
        <location evidence="1">Cell membrane</location>
        <topology evidence="1">Multi-pass membrane protein</topology>
    </subcellularLocation>
</comment>
<dbReference type="InterPro" id="IPR011701">
    <property type="entry name" value="MFS"/>
</dbReference>
<evidence type="ECO:0000256" key="6">
    <source>
        <dbReference type="SAM" id="Phobius"/>
    </source>
</evidence>
<feature type="transmembrane region" description="Helical" evidence="6">
    <location>
        <begin position="216"/>
        <end position="234"/>
    </location>
</feature>
<dbReference type="SUPFAM" id="SSF103473">
    <property type="entry name" value="MFS general substrate transporter"/>
    <property type="match status" value="1"/>
</dbReference>
<feature type="transmembrane region" description="Helical" evidence="6">
    <location>
        <begin position="335"/>
        <end position="358"/>
    </location>
</feature>
<dbReference type="PROSITE" id="PS50850">
    <property type="entry name" value="MFS"/>
    <property type="match status" value="1"/>
</dbReference>
<evidence type="ECO:0000313" key="9">
    <source>
        <dbReference type="Proteomes" id="UP001220377"/>
    </source>
</evidence>
<protein>
    <submittedName>
        <fullName evidence="8">MFS transporter</fullName>
    </submittedName>
</protein>
<dbReference type="Proteomes" id="UP001220377">
    <property type="component" value="Chromosome"/>
</dbReference>
<evidence type="ECO:0000313" key="8">
    <source>
        <dbReference type="EMBL" id="WDF81907.1"/>
    </source>
</evidence>
<keyword evidence="3 6" id="KW-0812">Transmembrane</keyword>
<reference evidence="8 9" key="1">
    <citation type="submission" date="2023-02" db="EMBL/GenBank/DDBJ databases">
        <title>Genome sequence of Lacticaseibacillus sp. KACC 23028.</title>
        <authorList>
            <person name="Kim S."/>
            <person name="Heo J."/>
            <person name="Kwon S.-W."/>
        </authorList>
    </citation>
    <scope>NUCLEOTIDE SEQUENCE [LARGE SCALE GENOMIC DNA]</scope>
    <source>
        <strain evidence="8 9">KACC 23028</strain>
    </source>
</reference>
<feature type="transmembrane region" description="Helical" evidence="6">
    <location>
        <begin position="36"/>
        <end position="55"/>
    </location>
</feature>
<name>A0ABY7WSE2_9LACO</name>
<sequence>MTINTKRNLIGAYIYSFTAFFGITSLWVMYLGQQGLPLVLIGMCESIFHVGSFIFEVPSGILADRFGYKTVLIWGRLAAIISALLMLIGHSFWWFAISFIISAFSYNLQSGSLEAFIYESLPVAGREGAYARATSMSATMTEIASASGAVLAGFFVHWHFNFTYIIAIAIAAATAMMLYFLQEPQRAGAPHERQGTTDIVRGAWQVLRTNKLLRNLIMVDASISALGTGYYYYFQDVMSVRHFSSWAISALMLAGAGVNVLAVQLTPWLQKHFTKAQLISGIGSLMALCLLLTGFHWLPGMLALYLLSMSIVALLYPLFSSYYNALVPSAQRATLLSVASMVFSIIMIVLFPLTGWLVDRLGFNLANALLGVALILIMVPLLVRLRRNSNKHD</sequence>
<feature type="transmembrane region" description="Helical" evidence="6">
    <location>
        <begin position="304"/>
        <end position="323"/>
    </location>
</feature>
<keyword evidence="4 6" id="KW-1133">Transmembrane helix</keyword>
<dbReference type="InterPro" id="IPR020846">
    <property type="entry name" value="MFS_dom"/>
</dbReference>
<gene>
    <name evidence="8" type="ORF">PQ472_08205</name>
</gene>
<evidence type="ECO:0000256" key="2">
    <source>
        <dbReference type="ARBA" id="ARBA00022448"/>
    </source>
</evidence>